<dbReference type="Proteomes" id="UP000255024">
    <property type="component" value="Unassembled WGS sequence"/>
</dbReference>
<reference evidence="1 2" key="1">
    <citation type="submission" date="2018-06" db="EMBL/GenBank/DDBJ databases">
        <authorList>
            <consortium name="Pathogen Informatics"/>
            <person name="Doyle S."/>
        </authorList>
    </citation>
    <scope>NUCLEOTIDE SEQUENCE [LARGE SCALE GENOMIC DNA]</scope>
    <source>
        <strain evidence="1 2">NCTC11179</strain>
    </source>
</reference>
<dbReference type="RefSeq" id="WP_115091304.1">
    <property type="nucleotide sequence ID" value="NZ_CP068107.1"/>
</dbReference>
<proteinExistence type="predicted"/>
<evidence type="ECO:0000313" key="1">
    <source>
        <dbReference type="EMBL" id="STZ28342.1"/>
    </source>
</evidence>
<dbReference type="EMBL" id="UGQL01000001">
    <property type="protein sequence ID" value="STZ28342.1"/>
    <property type="molecule type" value="Genomic_DNA"/>
</dbReference>
<sequence length="99" mass="11175">MKKISITKTKVVYLMQFCTLSGSNNNVGILIQGHIHIMTLKISRSLFFSVLKSFFSSLFREWVGRAGSPDRYYYKIGGNGRNGFVAVCYHADKGLLYIA</sequence>
<gene>
    <name evidence="1" type="ORF">NCTC11179_01886</name>
</gene>
<protein>
    <submittedName>
        <fullName evidence="1">Uncharacterized protein</fullName>
    </submittedName>
</protein>
<accession>A0A378RMS4</accession>
<evidence type="ECO:0000313" key="2">
    <source>
        <dbReference type="Proteomes" id="UP000255024"/>
    </source>
</evidence>
<dbReference type="AlphaFoldDB" id="A0A378RMS4"/>
<organism evidence="1 2">
    <name type="scientific">Myroides odoratus</name>
    <name type="common">Flavobacterium odoratum</name>
    <dbReference type="NCBI Taxonomy" id="256"/>
    <lineage>
        <taxon>Bacteria</taxon>
        <taxon>Pseudomonadati</taxon>
        <taxon>Bacteroidota</taxon>
        <taxon>Flavobacteriia</taxon>
        <taxon>Flavobacteriales</taxon>
        <taxon>Flavobacteriaceae</taxon>
        <taxon>Myroides</taxon>
    </lineage>
</organism>
<keyword evidence="2" id="KW-1185">Reference proteome</keyword>
<name>A0A378RMS4_MYROD</name>